<feature type="domain" description="CHASE" evidence="2">
    <location>
        <begin position="103"/>
        <end position="174"/>
    </location>
</feature>
<feature type="domain" description="EAL" evidence="3">
    <location>
        <begin position="469"/>
        <end position="721"/>
    </location>
</feature>
<dbReference type="PANTHER" id="PTHR44757:SF2">
    <property type="entry name" value="BIOFILM ARCHITECTURE MAINTENANCE PROTEIN MBAA"/>
    <property type="match status" value="1"/>
</dbReference>
<reference evidence="6" key="1">
    <citation type="journal article" date="2019" name="Int. J. Syst. Evol. Microbiol.">
        <title>The Global Catalogue of Microorganisms (GCM) 10K type strain sequencing project: providing services to taxonomists for standard genome sequencing and annotation.</title>
        <authorList>
            <consortium name="The Broad Institute Genomics Platform"/>
            <consortium name="The Broad Institute Genome Sequencing Center for Infectious Disease"/>
            <person name="Wu L."/>
            <person name="Ma J."/>
        </authorList>
    </citation>
    <scope>NUCLEOTIDE SEQUENCE [LARGE SCALE GENOMIC DNA]</scope>
    <source>
        <strain evidence="6">KCTC 33676</strain>
    </source>
</reference>
<evidence type="ECO:0000259" key="2">
    <source>
        <dbReference type="PROSITE" id="PS50839"/>
    </source>
</evidence>
<dbReference type="InterPro" id="IPR035919">
    <property type="entry name" value="EAL_sf"/>
</dbReference>
<dbReference type="PROSITE" id="PS50887">
    <property type="entry name" value="GGDEF"/>
    <property type="match status" value="1"/>
</dbReference>
<dbReference type="SMART" id="SM01079">
    <property type="entry name" value="CHASE"/>
    <property type="match status" value="1"/>
</dbReference>
<dbReference type="EMBL" id="JBHUMM010000042">
    <property type="protein sequence ID" value="MFD2672597.1"/>
    <property type="molecule type" value="Genomic_DNA"/>
</dbReference>
<dbReference type="Pfam" id="PF03924">
    <property type="entry name" value="CHASE"/>
    <property type="match status" value="1"/>
</dbReference>
<evidence type="ECO:0000313" key="5">
    <source>
        <dbReference type="EMBL" id="MFD2672597.1"/>
    </source>
</evidence>
<comment type="caution">
    <text evidence="5">The sequence shown here is derived from an EMBL/GenBank/DDBJ whole genome shotgun (WGS) entry which is preliminary data.</text>
</comment>
<dbReference type="CDD" id="cd01949">
    <property type="entry name" value="GGDEF"/>
    <property type="match status" value="1"/>
</dbReference>
<dbReference type="Gene3D" id="3.30.70.270">
    <property type="match status" value="1"/>
</dbReference>
<keyword evidence="6" id="KW-1185">Reference proteome</keyword>
<organism evidence="5 6">
    <name type="scientific">Marinicrinis sediminis</name>
    <dbReference type="NCBI Taxonomy" id="1652465"/>
    <lineage>
        <taxon>Bacteria</taxon>
        <taxon>Bacillati</taxon>
        <taxon>Bacillota</taxon>
        <taxon>Bacilli</taxon>
        <taxon>Bacillales</taxon>
        <taxon>Paenibacillaceae</taxon>
    </lineage>
</organism>
<dbReference type="InterPro" id="IPR043128">
    <property type="entry name" value="Rev_trsase/Diguanyl_cyclase"/>
</dbReference>
<dbReference type="InterPro" id="IPR052155">
    <property type="entry name" value="Biofilm_reg_signaling"/>
</dbReference>
<dbReference type="RefSeq" id="WP_379930160.1">
    <property type="nucleotide sequence ID" value="NZ_JBHUMM010000042.1"/>
</dbReference>
<sequence length="726" mass="83001">MKKFIVAVSCLAILILWLEVFLHFYQKTLHEQVYQSTEAELTATAAALESTIEKKASFISGIKSFLLSVGPDIEDYDIDTYLWNLMNDTSGIVNTAIFPDGKVKYVYPRVGNEVVLGYDLLADSRPTVKESVDAILSSNQIHVSGPIDLIQGGTGLISRQAIWLDGRLIVIGLVMDWDTLLEEASVIGPNKEIGLVICNDHNEVIYGDAQIFDKRNVAASISIPSGEWKMAAYPLSKKWIPVEQQLWQLRSLGYLLIMMIGLFILYLQGNRDRLKKIVDKRTQDLQQSEKKLEYLAFVDTLTDISNRNHFERELEAAMKQQEQSRLFKVTLMLFDIDHFKTVNDTFGHLAGDRLLQAIVQRIVNREGMRYIDFARRGGDEFVLLFNHLPTPEKASKVAAQLLELFHEPFWIDQIEIYMTPSIGIAISEKGSNAERLFMQADRAMYEAKSQGGNTFQVYQPTMEHNALEKIKLANEMRKALENEEFELHYQPQMDSSTGMICGMEALIRWNHPQRGFVSPGQFIPVAEETGLIIPISHWVLGEACKQNKRWQDKQYLKVPVSVNIPANLFRQGDFIETVRHALEEADLEARYLEIEITENVIMHEEHYGSLRRLQEMGVRISIDDFGTQYSSLSYLKRFPVEKIKIDKSFIDGIRADQRDEVIISSMIHVSKQLQLEVVAEGVETEEQLIFLNEQGCHTIQGYLFYRPMSVQMLNDYFQSSPASTSR</sequence>
<evidence type="ECO:0000259" key="3">
    <source>
        <dbReference type="PROSITE" id="PS50883"/>
    </source>
</evidence>
<dbReference type="Proteomes" id="UP001597497">
    <property type="component" value="Unassembled WGS sequence"/>
</dbReference>
<dbReference type="Pfam" id="PF00990">
    <property type="entry name" value="GGDEF"/>
    <property type="match status" value="1"/>
</dbReference>
<dbReference type="InterPro" id="IPR029787">
    <property type="entry name" value="Nucleotide_cyclase"/>
</dbReference>
<dbReference type="InterPro" id="IPR006189">
    <property type="entry name" value="CHASE_dom"/>
</dbReference>
<feature type="transmembrane region" description="Helical" evidence="1">
    <location>
        <begin position="247"/>
        <end position="267"/>
    </location>
</feature>
<dbReference type="SUPFAM" id="SSF55073">
    <property type="entry name" value="Nucleotide cyclase"/>
    <property type="match status" value="1"/>
</dbReference>
<dbReference type="PANTHER" id="PTHR44757">
    <property type="entry name" value="DIGUANYLATE CYCLASE DGCP"/>
    <property type="match status" value="1"/>
</dbReference>
<proteinExistence type="predicted"/>
<evidence type="ECO:0000256" key="1">
    <source>
        <dbReference type="SAM" id="Phobius"/>
    </source>
</evidence>
<dbReference type="SUPFAM" id="SSF141868">
    <property type="entry name" value="EAL domain-like"/>
    <property type="match status" value="1"/>
</dbReference>
<dbReference type="CDD" id="cd01948">
    <property type="entry name" value="EAL"/>
    <property type="match status" value="1"/>
</dbReference>
<dbReference type="PROSITE" id="PS50839">
    <property type="entry name" value="CHASE"/>
    <property type="match status" value="1"/>
</dbReference>
<keyword evidence="1" id="KW-0472">Membrane</keyword>
<dbReference type="Pfam" id="PF00563">
    <property type="entry name" value="EAL"/>
    <property type="match status" value="1"/>
</dbReference>
<dbReference type="NCBIfam" id="TIGR00254">
    <property type="entry name" value="GGDEF"/>
    <property type="match status" value="1"/>
</dbReference>
<accession>A0ABW5REY6</accession>
<gene>
    <name evidence="5" type="ORF">ACFSUC_13595</name>
</gene>
<keyword evidence="1" id="KW-0812">Transmembrane</keyword>
<dbReference type="InterPro" id="IPR001633">
    <property type="entry name" value="EAL_dom"/>
</dbReference>
<evidence type="ECO:0000313" key="6">
    <source>
        <dbReference type="Proteomes" id="UP001597497"/>
    </source>
</evidence>
<dbReference type="PROSITE" id="PS50883">
    <property type="entry name" value="EAL"/>
    <property type="match status" value="1"/>
</dbReference>
<keyword evidence="1" id="KW-1133">Transmembrane helix</keyword>
<dbReference type="SMART" id="SM00267">
    <property type="entry name" value="GGDEF"/>
    <property type="match status" value="1"/>
</dbReference>
<dbReference type="Gene3D" id="3.20.20.450">
    <property type="entry name" value="EAL domain"/>
    <property type="match status" value="1"/>
</dbReference>
<feature type="non-terminal residue" evidence="5">
    <location>
        <position position="726"/>
    </location>
</feature>
<feature type="domain" description="GGDEF" evidence="4">
    <location>
        <begin position="327"/>
        <end position="460"/>
    </location>
</feature>
<name>A0ABW5REY6_9BACL</name>
<evidence type="ECO:0000259" key="4">
    <source>
        <dbReference type="PROSITE" id="PS50887"/>
    </source>
</evidence>
<dbReference type="InterPro" id="IPR000160">
    <property type="entry name" value="GGDEF_dom"/>
</dbReference>
<dbReference type="SMART" id="SM00052">
    <property type="entry name" value="EAL"/>
    <property type="match status" value="1"/>
</dbReference>
<protein>
    <submittedName>
        <fullName evidence="5">EAL domain-containing protein</fullName>
    </submittedName>
</protein>